<dbReference type="Proteomes" id="UP001374535">
    <property type="component" value="Chromosome 2"/>
</dbReference>
<feature type="region of interest" description="Disordered" evidence="1">
    <location>
        <begin position="1"/>
        <end position="38"/>
    </location>
</feature>
<evidence type="ECO:0000313" key="2">
    <source>
        <dbReference type="EMBL" id="WVZ19543.1"/>
    </source>
</evidence>
<proteinExistence type="predicted"/>
<feature type="compositionally biased region" description="Polar residues" evidence="1">
    <location>
        <begin position="1"/>
        <end position="11"/>
    </location>
</feature>
<reference evidence="2 3" key="1">
    <citation type="journal article" date="2023" name="Life. Sci Alliance">
        <title>Evolutionary insights into 3D genome organization and epigenetic landscape of Vigna mungo.</title>
        <authorList>
            <person name="Junaid A."/>
            <person name="Singh B."/>
            <person name="Bhatia S."/>
        </authorList>
    </citation>
    <scope>NUCLEOTIDE SEQUENCE [LARGE SCALE GENOMIC DNA]</scope>
    <source>
        <strain evidence="2">Urdbean</strain>
    </source>
</reference>
<name>A0AAQ3P187_VIGMU</name>
<dbReference type="EMBL" id="CP144699">
    <property type="protein sequence ID" value="WVZ19543.1"/>
    <property type="molecule type" value="Genomic_DNA"/>
</dbReference>
<dbReference type="AlphaFoldDB" id="A0AAQ3P187"/>
<protein>
    <recommendedName>
        <fullName evidence="4">Polyprotein</fullName>
    </recommendedName>
</protein>
<evidence type="ECO:0000313" key="3">
    <source>
        <dbReference type="Proteomes" id="UP001374535"/>
    </source>
</evidence>
<accession>A0AAQ3P187</accession>
<keyword evidence="3" id="KW-1185">Reference proteome</keyword>
<evidence type="ECO:0000256" key="1">
    <source>
        <dbReference type="SAM" id="MobiDB-lite"/>
    </source>
</evidence>
<gene>
    <name evidence="2" type="ORF">V8G54_006865</name>
</gene>
<evidence type="ECO:0008006" key="4">
    <source>
        <dbReference type="Google" id="ProtNLM"/>
    </source>
</evidence>
<organism evidence="2 3">
    <name type="scientific">Vigna mungo</name>
    <name type="common">Black gram</name>
    <name type="synonym">Phaseolus mungo</name>
    <dbReference type="NCBI Taxonomy" id="3915"/>
    <lineage>
        <taxon>Eukaryota</taxon>
        <taxon>Viridiplantae</taxon>
        <taxon>Streptophyta</taxon>
        <taxon>Embryophyta</taxon>
        <taxon>Tracheophyta</taxon>
        <taxon>Spermatophyta</taxon>
        <taxon>Magnoliopsida</taxon>
        <taxon>eudicotyledons</taxon>
        <taxon>Gunneridae</taxon>
        <taxon>Pentapetalae</taxon>
        <taxon>rosids</taxon>
        <taxon>fabids</taxon>
        <taxon>Fabales</taxon>
        <taxon>Fabaceae</taxon>
        <taxon>Papilionoideae</taxon>
        <taxon>50 kb inversion clade</taxon>
        <taxon>NPAAA clade</taxon>
        <taxon>indigoferoid/millettioid clade</taxon>
        <taxon>Phaseoleae</taxon>
        <taxon>Vigna</taxon>
    </lineage>
</organism>
<sequence length="163" mass="18820">MANTTISSTRQEPIYESEEIDPSLRDNPSKPNSGPWFSIDDLPPNQWRARLIEFGAWLDTKLIKDSESYKVIEEFCCRMTGTLKEWYQNPRPLWQDQFHNLGTTVVVLGALREEFIGDGAIIDKKILKNAYVASLPVQLQPELNRMVMATQKDFSTMTMRQIH</sequence>